<proteinExistence type="predicted"/>
<dbReference type="STRING" id="225359.A0A2S4PJJ3"/>
<name>A0A2S4PJJ3_9PEZI</name>
<dbReference type="EMBL" id="PEDP01003927">
    <property type="protein sequence ID" value="POS82157.1"/>
    <property type="molecule type" value="Genomic_DNA"/>
</dbReference>
<gene>
    <name evidence="1" type="ORF">EPUL_006606</name>
</gene>
<protein>
    <submittedName>
        <fullName evidence="1">Uncharacterized protein</fullName>
    </submittedName>
</protein>
<dbReference type="AlphaFoldDB" id="A0A2S4PJJ3"/>
<organism evidence="1 2">
    <name type="scientific">Erysiphe pulchra</name>
    <dbReference type="NCBI Taxonomy" id="225359"/>
    <lineage>
        <taxon>Eukaryota</taxon>
        <taxon>Fungi</taxon>
        <taxon>Dikarya</taxon>
        <taxon>Ascomycota</taxon>
        <taxon>Pezizomycotina</taxon>
        <taxon>Leotiomycetes</taxon>
        <taxon>Erysiphales</taxon>
        <taxon>Erysiphaceae</taxon>
        <taxon>Erysiphe</taxon>
    </lineage>
</organism>
<keyword evidence="2" id="KW-1185">Reference proteome</keyword>
<evidence type="ECO:0000313" key="2">
    <source>
        <dbReference type="Proteomes" id="UP000237438"/>
    </source>
</evidence>
<reference evidence="1 2" key="1">
    <citation type="submission" date="2017-10" db="EMBL/GenBank/DDBJ databases">
        <title>Development of genomic resources for the powdery mildew, Erysiphe pulchra.</title>
        <authorList>
            <person name="Wadl P.A."/>
            <person name="Mack B.M."/>
            <person name="Moore G."/>
            <person name="Beltz S.B."/>
        </authorList>
    </citation>
    <scope>NUCLEOTIDE SEQUENCE [LARGE SCALE GENOMIC DNA]</scope>
    <source>
        <strain evidence="1">Cflorida</strain>
    </source>
</reference>
<sequence length="83" mass="8745">MGNSAASAEYMDTDPTLIELIPSDLWSIPYLSLPDILTAATRINPVRVGEVFATPQLTPQSSSVPATSSTGLPVFRVSAPVIT</sequence>
<evidence type="ECO:0000313" key="1">
    <source>
        <dbReference type="EMBL" id="POS82157.1"/>
    </source>
</evidence>
<comment type="caution">
    <text evidence="1">The sequence shown here is derived from an EMBL/GenBank/DDBJ whole genome shotgun (WGS) entry which is preliminary data.</text>
</comment>
<feature type="non-terminal residue" evidence="1">
    <location>
        <position position="83"/>
    </location>
</feature>
<dbReference type="Proteomes" id="UP000237438">
    <property type="component" value="Unassembled WGS sequence"/>
</dbReference>
<accession>A0A2S4PJJ3</accession>